<protein>
    <submittedName>
        <fullName evidence="2">Uncharacterized protein</fullName>
    </submittedName>
</protein>
<name>A0A2M9BIQ8_9ACTN</name>
<keyword evidence="1" id="KW-0812">Transmembrane</keyword>
<keyword evidence="3" id="KW-1185">Reference proteome</keyword>
<dbReference type="EMBL" id="PGEZ01000001">
    <property type="protein sequence ID" value="PJJ57838.1"/>
    <property type="molecule type" value="Genomic_DNA"/>
</dbReference>
<evidence type="ECO:0000313" key="3">
    <source>
        <dbReference type="Proteomes" id="UP000230842"/>
    </source>
</evidence>
<evidence type="ECO:0000256" key="1">
    <source>
        <dbReference type="SAM" id="Phobius"/>
    </source>
</evidence>
<evidence type="ECO:0000313" key="2">
    <source>
        <dbReference type="EMBL" id="PJJ57838.1"/>
    </source>
</evidence>
<comment type="caution">
    <text evidence="2">The sequence shown here is derived from an EMBL/GenBank/DDBJ whole genome shotgun (WGS) entry which is preliminary data.</text>
</comment>
<proteinExistence type="predicted"/>
<accession>A0A2M9BIQ8</accession>
<organism evidence="2 3">
    <name type="scientific">Mumia flava</name>
    <dbReference type="NCBI Taxonomy" id="1348852"/>
    <lineage>
        <taxon>Bacteria</taxon>
        <taxon>Bacillati</taxon>
        <taxon>Actinomycetota</taxon>
        <taxon>Actinomycetes</taxon>
        <taxon>Propionibacteriales</taxon>
        <taxon>Nocardioidaceae</taxon>
        <taxon>Mumia</taxon>
    </lineage>
</organism>
<reference evidence="2 3" key="1">
    <citation type="submission" date="2017-11" db="EMBL/GenBank/DDBJ databases">
        <title>Genomic Encyclopedia of Archaeal and Bacterial Type Strains, Phase II (KMG-II): From Individual Species to Whole Genera.</title>
        <authorList>
            <person name="Goeker M."/>
        </authorList>
    </citation>
    <scope>NUCLEOTIDE SEQUENCE [LARGE SCALE GENOMIC DNA]</scope>
    <source>
        <strain evidence="2 3">DSM 27763</strain>
    </source>
</reference>
<gene>
    <name evidence="2" type="ORF">CLV56_2076</name>
</gene>
<keyword evidence="1" id="KW-1133">Transmembrane helix</keyword>
<dbReference type="Proteomes" id="UP000230842">
    <property type="component" value="Unassembled WGS sequence"/>
</dbReference>
<feature type="transmembrane region" description="Helical" evidence="1">
    <location>
        <begin position="6"/>
        <end position="27"/>
    </location>
</feature>
<sequence length="48" mass="5694">MVNIYLFEFLAVVAVIAWAGALTWLISRDVVRWKHHRDERHGHHHPHA</sequence>
<dbReference type="AlphaFoldDB" id="A0A2M9BIQ8"/>
<keyword evidence="1" id="KW-0472">Membrane</keyword>